<accession>A0A1V9XVX3</accession>
<comment type="caution">
    <text evidence="1">The sequence shown here is derived from an EMBL/GenBank/DDBJ whole genome shotgun (WGS) entry which is preliminary data.</text>
</comment>
<dbReference type="EMBL" id="MNPL01003284">
    <property type="protein sequence ID" value="OQR77645.1"/>
    <property type="molecule type" value="Genomic_DNA"/>
</dbReference>
<evidence type="ECO:0000313" key="1">
    <source>
        <dbReference type="EMBL" id="OQR77645.1"/>
    </source>
</evidence>
<reference evidence="1 2" key="1">
    <citation type="journal article" date="2017" name="Gigascience">
        <title>Draft genome of the honey bee ectoparasitic mite, Tropilaelaps mercedesae, is shaped by the parasitic life history.</title>
        <authorList>
            <person name="Dong X."/>
            <person name="Armstrong S.D."/>
            <person name="Xia D."/>
            <person name="Makepeace B.L."/>
            <person name="Darby A.C."/>
            <person name="Kadowaki T."/>
        </authorList>
    </citation>
    <scope>NUCLEOTIDE SEQUENCE [LARGE SCALE GENOMIC DNA]</scope>
    <source>
        <strain evidence="1">Wuxi-XJTLU</strain>
    </source>
</reference>
<dbReference type="Proteomes" id="UP000192247">
    <property type="component" value="Unassembled WGS sequence"/>
</dbReference>
<proteinExistence type="predicted"/>
<name>A0A1V9XVX3_9ACAR</name>
<dbReference type="InParanoid" id="A0A1V9XVX3"/>
<dbReference type="AlphaFoldDB" id="A0A1V9XVX3"/>
<keyword evidence="2" id="KW-1185">Reference proteome</keyword>
<evidence type="ECO:0000313" key="2">
    <source>
        <dbReference type="Proteomes" id="UP000192247"/>
    </source>
</evidence>
<protein>
    <submittedName>
        <fullName evidence="1">Uncharacterized protein</fullName>
    </submittedName>
</protein>
<organism evidence="1 2">
    <name type="scientific">Tropilaelaps mercedesae</name>
    <dbReference type="NCBI Taxonomy" id="418985"/>
    <lineage>
        <taxon>Eukaryota</taxon>
        <taxon>Metazoa</taxon>
        <taxon>Ecdysozoa</taxon>
        <taxon>Arthropoda</taxon>
        <taxon>Chelicerata</taxon>
        <taxon>Arachnida</taxon>
        <taxon>Acari</taxon>
        <taxon>Parasitiformes</taxon>
        <taxon>Mesostigmata</taxon>
        <taxon>Gamasina</taxon>
        <taxon>Dermanyssoidea</taxon>
        <taxon>Laelapidae</taxon>
        <taxon>Tropilaelaps</taxon>
    </lineage>
</organism>
<gene>
    <name evidence="1" type="ORF">BIW11_06941</name>
</gene>
<sequence>MYKLLLHIKTCIAYSISLKLLCKKTHVKRLLRTHYEVWLHIRLQFWVIYVRNNSLQIYFTGRLAITPKCSIQLRGCVDA</sequence>